<feature type="compositionally biased region" description="Low complexity" evidence="1">
    <location>
        <begin position="16"/>
        <end position="36"/>
    </location>
</feature>
<feature type="region of interest" description="Disordered" evidence="1">
    <location>
        <begin position="16"/>
        <end position="76"/>
    </location>
</feature>
<name>A0A6J4IBE2_9PROT</name>
<feature type="non-terminal residue" evidence="2">
    <location>
        <position position="1"/>
    </location>
</feature>
<organism evidence="2">
    <name type="scientific">uncultured Acetobacteraceae bacterium</name>
    <dbReference type="NCBI Taxonomy" id="169975"/>
    <lineage>
        <taxon>Bacteria</taxon>
        <taxon>Pseudomonadati</taxon>
        <taxon>Pseudomonadota</taxon>
        <taxon>Alphaproteobacteria</taxon>
        <taxon>Acetobacterales</taxon>
        <taxon>Acetobacteraceae</taxon>
        <taxon>environmental samples</taxon>
    </lineage>
</organism>
<gene>
    <name evidence="2" type="ORF">AVDCRST_MAG04-1824</name>
</gene>
<accession>A0A6J4IBE2</accession>
<proteinExistence type="predicted"/>
<protein>
    <submittedName>
        <fullName evidence="2">Uncharacterized protein</fullName>
    </submittedName>
</protein>
<reference evidence="2" key="1">
    <citation type="submission" date="2020-02" db="EMBL/GenBank/DDBJ databases">
        <authorList>
            <person name="Meier V. D."/>
        </authorList>
    </citation>
    <scope>NUCLEOTIDE SEQUENCE</scope>
    <source>
        <strain evidence="2">AVDCRST_MAG04</strain>
    </source>
</reference>
<dbReference type="EMBL" id="CADCTL010000125">
    <property type="protein sequence ID" value="CAA9245455.1"/>
    <property type="molecule type" value="Genomic_DNA"/>
</dbReference>
<evidence type="ECO:0000313" key="2">
    <source>
        <dbReference type="EMBL" id="CAA9245455.1"/>
    </source>
</evidence>
<feature type="compositionally biased region" description="Basic residues" evidence="1">
    <location>
        <begin position="37"/>
        <end position="47"/>
    </location>
</feature>
<feature type="compositionally biased region" description="Basic residues" evidence="1">
    <location>
        <begin position="67"/>
        <end position="76"/>
    </location>
</feature>
<feature type="non-terminal residue" evidence="2">
    <location>
        <position position="76"/>
    </location>
</feature>
<sequence>CKARLGFRGAPPRFARVAARRGPPAASHCAEQAQAPRRPKPPRHPARPRSAFPCSPSRRTAAVPGGTRRRANAILD</sequence>
<evidence type="ECO:0000256" key="1">
    <source>
        <dbReference type="SAM" id="MobiDB-lite"/>
    </source>
</evidence>
<dbReference type="AlphaFoldDB" id="A0A6J4IBE2"/>